<dbReference type="Pfam" id="PF14647">
    <property type="entry name" value="FAM91_N"/>
    <property type="match status" value="1"/>
</dbReference>
<gene>
    <name evidence="4" type="ORF">LAZ67_X004189</name>
</gene>
<evidence type="ECO:0000259" key="3">
    <source>
        <dbReference type="SMART" id="SM00343"/>
    </source>
</evidence>
<dbReference type="Proteomes" id="UP001235939">
    <property type="component" value="Chromosome X"/>
</dbReference>
<sequence length="1104" mass="126585">MDFVRPSELALHGNVAENCRRFKQRLMLYLEATEKATKPDKLKVAILLNFIGEEALEVFNTFHLKEDEAENFDLVINKFDDFCEPKKNVIFERFKFFSATQKDGESIDSFITELKGLSTSCEFESQKDSLIRDRIVYGIQDKALQERLLREPNLTLLKAIEMCKTDEISKQQIKIMQNNQNICQIRKYEKKHSPKQNQESEKEFKCQRCGKSHRAKNCPAWGKRCSKCKKMNHFAAFCKSSAIRSLNDETEETVWSIHEAKVVHTLEWKKSIIVIGKEICFKLDSGAEVNVLLYTFTRQMKDIETHIKQNTSWNKLPQTVKQLLGNSEKEYEKYVSTFSIKNQLRYRGNIIKHYKKDEKIYYEELINYSKSHLMLFPYHLSDYIVTRMRITPFQYYVSVMTDLMEQEKSYDSLPNFTAADCLRLLGIGRNQYIDLMNQCRSSRNFFRRKSIKDFLPLKPSNTIRIEPWWKVQLGYVTEDDIKMVTENEKQLIDMIIDDGPQRAGSVDMKSVTGLYLKGLIYLEVPVEDDDCVMIPPLEGFVMNRVLGDYLETLLYKIFVSLDEHTTVGELSTVLQIDSSLVKNAIAIYCRLGFAHKKGIDTDPSLYHPSWQGILRDKHKSSRKEDVEKFMTTLNIDDENKETTILDIVTPEATSSDDQVSLILSTPSHPKRIGFLFDSTLTAFLMMGNLSPGLKSHAVTMFEVGKLSDETLDSFLAELQKVGNAGEGEARRYFDHALTLRNTIMFLRNNSQFTLSCNDASEDSSNTDNAMGLDLIRCESLQNLDQETCTRLLNKNYSFLISMAPLTNEIRPITSCSPPHLGPAIPEVSSAWFKLFIYEKVKSGPSSLLLVKGTRLRKLPSIFINKEKLLVTTWGHDPGTVPVSNALSTLNDALCHSAVLVQDQGQGGELCYIPFPFAKEKGLVPQHFLYMHPTVQALSKLLDLEHSCGFITMMALNTPSNENYSSFNTFPMKSVQVPDDKDNSSSNDEDETKPSEVQMKGSNVEFENWTLLDCSFGIPLFDNYQNSEICQRIIGHDLFSMENLKYLTKSSRELAVTLLEFINTFHSMHLPDAAKFDFNFQEPELPLPTRSLMYHNGILKIWDGN</sequence>
<dbReference type="Gene3D" id="4.10.60.10">
    <property type="entry name" value="Zinc finger, CCHC-type"/>
    <property type="match status" value="1"/>
</dbReference>
<protein>
    <submittedName>
        <fullName evidence="4">FAM91A1</fullName>
    </submittedName>
</protein>
<evidence type="ECO:0000313" key="4">
    <source>
        <dbReference type="EMBL" id="UYV84994.1"/>
    </source>
</evidence>
<comment type="similarity">
    <text evidence="1">Belongs to the FAM91 family.</text>
</comment>
<dbReference type="InterPro" id="IPR028091">
    <property type="entry name" value="FAM91_N_dom"/>
</dbReference>
<dbReference type="InterPro" id="IPR028097">
    <property type="entry name" value="FAM91_C_dom"/>
</dbReference>
<dbReference type="PANTHER" id="PTHR28441">
    <property type="entry name" value="PROTEIN FAM91A1"/>
    <property type="match status" value="1"/>
</dbReference>
<feature type="domain" description="CCHC-type" evidence="3">
    <location>
        <begin position="224"/>
        <end position="240"/>
    </location>
</feature>
<feature type="domain" description="CCHC-type" evidence="3">
    <location>
        <begin position="205"/>
        <end position="220"/>
    </location>
</feature>
<accession>A0ABY6LWY2</accession>
<dbReference type="SMART" id="SM00343">
    <property type="entry name" value="ZnF_C2HC"/>
    <property type="match status" value="2"/>
</dbReference>
<dbReference type="PANTHER" id="PTHR28441:SF2">
    <property type="entry name" value="PROTEIN FAM91A1"/>
    <property type="match status" value="1"/>
</dbReference>
<proteinExistence type="inferred from homology"/>
<dbReference type="InterPro" id="IPR039199">
    <property type="entry name" value="FAM91"/>
</dbReference>
<name>A0ABY6LWY2_9ARAC</name>
<dbReference type="EMBL" id="CP092886">
    <property type="protein sequence ID" value="UYV84994.1"/>
    <property type="molecule type" value="Genomic_DNA"/>
</dbReference>
<organism evidence="4 5">
    <name type="scientific">Cordylochernes scorpioides</name>
    <dbReference type="NCBI Taxonomy" id="51811"/>
    <lineage>
        <taxon>Eukaryota</taxon>
        <taxon>Metazoa</taxon>
        <taxon>Ecdysozoa</taxon>
        <taxon>Arthropoda</taxon>
        <taxon>Chelicerata</taxon>
        <taxon>Arachnida</taxon>
        <taxon>Pseudoscorpiones</taxon>
        <taxon>Cheliferoidea</taxon>
        <taxon>Chernetidae</taxon>
        <taxon>Cordylochernes</taxon>
    </lineage>
</organism>
<evidence type="ECO:0000256" key="1">
    <source>
        <dbReference type="ARBA" id="ARBA00010319"/>
    </source>
</evidence>
<keyword evidence="5" id="KW-1185">Reference proteome</keyword>
<reference evidence="4 5" key="1">
    <citation type="submission" date="2022-03" db="EMBL/GenBank/DDBJ databases">
        <title>A chromosomal length assembly of Cordylochernes scorpioides.</title>
        <authorList>
            <person name="Zeh D."/>
            <person name="Zeh J."/>
        </authorList>
    </citation>
    <scope>NUCLEOTIDE SEQUENCE [LARGE SCALE GENOMIC DNA]</scope>
    <source>
        <strain evidence="4">IN4F17</strain>
        <tissue evidence="4">Whole Body</tissue>
    </source>
</reference>
<dbReference type="Pfam" id="PF14648">
    <property type="entry name" value="FAM91_C"/>
    <property type="match status" value="1"/>
</dbReference>
<evidence type="ECO:0000256" key="2">
    <source>
        <dbReference type="SAM" id="MobiDB-lite"/>
    </source>
</evidence>
<feature type="region of interest" description="Disordered" evidence="2">
    <location>
        <begin position="974"/>
        <end position="998"/>
    </location>
</feature>
<dbReference type="InterPro" id="IPR001878">
    <property type="entry name" value="Znf_CCHC"/>
</dbReference>
<evidence type="ECO:0000313" key="5">
    <source>
        <dbReference type="Proteomes" id="UP001235939"/>
    </source>
</evidence>